<name>A0ABR4P5J1_9HELO</name>
<evidence type="ECO:0000256" key="1">
    <source>
        <dbReference type="SAM" id="Phobius"/>
    </source>
</evidence>
<reference evidence="2 3" key="1">
    <citation type="submission" date="2024-06" db="EMBL/GenBank/DDBJ databases">
        <title>Complete genome of Phlyctema vagabunda strain 19-DSS-EL-015.</title>
        <authorList>
            <person name="Fiorenzani C."/>
        </authorList>
    </citation>
    <scope>NUCLEOTIDE SEQUENCE [LARGE SCALE GENOMIC DNA]</scope>
    <source>
        <strain evidence="2 3">19-DSS-EL-015</strain>
    </source>
</reference>
<accession>A0ABR4P5J1</accession>
<keyword evidence="1" id="KW-1133">Transmembrane helix</keyword>
<evidence type="ECO:0000313" key="3">
    <source>
        <dbReference type="Proteomes" id="UP001629113"/>
    </source>
</evidence>
<evidence type="ECO:0000313" key="2">
    <source>
        <dbReference type="EMBL" id="KAL3418527.1"/>
    </source>
</evidence>
<comment type="caution">
    <text evidence="2">The sequence shown here is derived from an EMBL/GenBank/DDBJ whole genome shotgun (WGS) entry which is preliminary data.</text>
</comment>
<organism evidence="2 3">
    <name type="scientific">Phlyctema vagabunda</name>
    <dbReference type="NCBI Taxonomy" id="108571"/>
    <lineage>
        <taxon>Eukaryota</taxon>
        <taxon>Fungi</taxon>
        <taxon>Dikarya</taxon>
        <taxon>Ascomycota</taxon>
        <taxon>Pezizomycotina</taxon>
        <taxon>Leotiomycetes</taxon>
        <taxon>Helotiales</taxon>
        <taxon>Dermateaceae</taxon>
        <taxon>Phlyctema</taxon>
    </lineage>
</organism>
<dbReference type="Proteomes" id="UP001629113">
    <property type="component" value="Unassembled WGS sequence"/>
</dbReference>
<keyword evidence="1" id="KW-0812">Transmembrane</keyword>
<dbReference type="EMBL" id="JBFCZG010000009">
    <property type="protein sequence ID" value="KAL3418527.1"/>
    <property type="molecule type" value="Genomic_DNA"/>
</dbReference>
<keyword evidence="1" id="KW-0472">Membrane</keyword>
<keyword evidence="3" id="KW-1185">Reference proteome</keyword>
<protein>
    <submittedName>
        <fullName evidence="2">Uncharacterized protein</fullName>
    </submittedName>
</protein>
<proteinExistence type="predicted"/>
<gene>
    <name evidence="2" type="ORF">PVAG01_10243</name>
</gene>
<sequence length="132" mass="15189">MRRIFNQITGMIWTRPANIVSHRLQTLPVPKYIPSVARRSEEEYVRHIDARDMYIAIGVVIMFAALFVVGFEIFSKRRERRNNRVGCAQKFRDLEMNRLADIQADAARGIARGSAVGAEYKEPVKPLPVYKP</sequence>
<feature type="transmembrane region" description="Helical" evidence="1">
    <location>
        <begin position="53"/>
        <end position="74"/>
    </location>
</feature>